<organism evidence="1 2">
    <name type="scientific">Aldrovandia affinis</name>
    <dbReference type="NCBI Taxonomy" id="143900"/>
    <lineage>
        <taxon>Eukaryota</taxon>
        <taxon>Metazoa</taxon>
        <taxon>Chordata</taxon>
        <taxon>Craniata</taxon>
        <taxon>Vertebrata</taxon>
        <taxon>Euteleostomi</taxon>
        <taxon>Actinopterygii</taxon>
        <taxon>Neopterygii</taxon>
        <taxon>Teleostei</taxon>
        <taxon>Notacanthiformes</taxon>
        <taxon>Halosauridae</taxon>
        <taxon>Aldrovandia</taxon>
    </lineage>
</organism>
<dbReference type="InterPro" id="IPR029006">
    <property type="entry name" value="ADF-H/Gelsolin-like_dom_sf"/>
</dbReference>
<gene>
    <name evidence="1" type="ORF">AAFF_G00192820</name>
</gene>
<evidence type="ECO:0000313" key="1">
    <source>
        <dbReference type="EMBL" id="KAJ8385141.1"/>
    </source>
</evidence>
<dbReference type="AlphaFoldDB" id="A0AAD7RJ24"/>
<protein>
    <submittedName>
        <fullName evidence="1">Uncharacterized protein</fullName>
    </submittedName>
</protein>
<comment type="caution">
    <text evidence="1">The sequence shown here is derived from an EMBL/GenBank/DDBJ whole genome shotgun (WGS) entry which is preliminary data.</text>
</comment>
<evidence type="ECO:0000313" key="2">
    <source>
        <dbReference type="Proteomes" id="UP001221898"/>
    </source>
</evidence>
<keyword evidence="2" id="KW-1185">Reference proteome</keyword>
<accession>A0AAD7RJ24</accession>
<dbReference type="Proteomes" id="UP001221898">
    <property type="component" value="Unassembled WGS sequence"/>
</dbReference>
<proteinExistence type="predicted"/>
<name>A0AAD7RJ24_9TELE</name>
<dbReference type="Gene3D" id="3.40.20.10">
    <property type="entry name" value="Severin"/>
    <property type="match status" value="1"/>
</dbReference>
<dbReference type="EMBL" id="JAINUG010000258">
    <property type="protein sequence ID" value="KAJ8385141.1"/>
    <property type="molecule type" value="Genomic_DNA"/>
</dbReference>
<reference evidence="1" key="1">
    <citation type="journal article" date="2023" name="Science">
        <title>Genome structures resolve the early diversification of teleost fishes.</title>
        <authorList>
            <person name="Parey E."/>
            <person name="Louis A."/>
            <person name="Montfort J."/>
            <person name="Bouchez O."/>
            <person name="Roques C."/>
            <person name="Iampietro C."/>
            <person name="Lluch J."/>
            <person name="Castinel A."/>
            <person name="Donnadieu C."/>
            <person name="Desvignes T."/>
            <person name="Floi Bucao C."/>
            <person name="Jouanno E."/>
            <person name="Wen M."/>
            <person name="Mejri S."/>
            <person name="Dirks R."/>
            <person name="Jansen H."/>
            <person name="Henkel C."/>
            <person name="Chen W.J."/>
            <person name="Zahm M."/>
            <person name="Cabau C."/>
            <person name="Klopp C."/>
            <person name="Thompson A.W."/>
            <person name="Robinson-Rechavi M."/>
            <person name="Braasch I."/>
            <person name="Lecointre G."/>
            <person name="Bobe J."/>
            <person name="Postlethwait J.H."/>
            <person name="Berthelot C."/>
            <person name="Roest Crollius H."/>
            <person name="Guiguen Y."/>
        </authorList>
    </citation>
    <scope>NUCLEOTIDE SEQUENCE</scope>
    <source>
        <strain evidence="1">NC1722</strain>
    </source>
</reference>
<dbReference type="SUPFAM" id="SSF55753">
    <property type="entry name" value="Actin depolymerizing proteins"/>
    <property type="match status" value="1"/>
</dbReference>
<sequence length="179" mass="20467">MEIRVIEGDVKELMKMLTSVLGKWSAKLSSGTPDEVMDQEQMARLSPYHSNIILKFADDTTILGLISNNDETTYREEGRTSRKGRSEPPTWLFQVRGSEPSNTKAIEVPAFATSLNSNYILLLHNQNASVRRLCNLCSYSDRGEEACNFHCKIAWCHIYSYFQQLIINKKLCEWDSSFC</sequence>